<accession>A0ABX8H0Q4</accession>
<keyword evidence="2" id="KW-1185">Reference proteome</keyword>
<sequence length="128" mass="14916">MQDKQVYEYAVIRFVPKVEREEFINVGVILFCKGLKYLDLKYKVVQKKLDAFDVEIDQKQLETYLQTWKLICEGGTKGGVIGEQDLPNRFRWLTATRSTLIQSSKVHPGLCIHPPEEILEHLFNKYIG</sequence>
<dbReference type="Proteomes" id="UP000682802">
    <property type="component" value="Chromosome 2"/>
</dbReference>
<name>A0ABX8H0Q4_9BACT</name>
<protein>
    <submittedName>
        <fullName evidence="1">DUF3037 domain-containing protein</fullName>
    </submittedName>
</protein>
<evidence type="ECO:0000313" key="1">
    <source>
        <dbReference type="EMBL" id="QWG09405.1"/>
    </source>
</evidence>
<organism evidence="1 2">
    <name type="scientific">Flammeovirga kamogawensis</name>
    <dbReference type="NCBI Taxonomy" id="373891"/>
    <lineage>
        <taxon>Bacteria</taxon>
        <taxon>Pseudomonadati</taxon>
        <taxon>Bacteroidota</taxon>
        <taxon>Cytophagia</taxon>
        <taxon>Cytophagales</taxon>
        <taxon>Flammeovirgaceae</taxon>
        <taxon>Flammeovirga</taxon>
    </lineage>
</organism>
<gene>
    <name evidence="1" type="ORF">KM029_22625</name>
</gene>
<reference evidence="1 2" key="1">
    <citation type="submission" date="2021-05" db="EMBL/GenBank/DDBJ databases">
        <title>Comparative genomic studies on the polysaccharide-degrading batcterial strains of the Flammeovirga genus.</title>
        <authorList>
            <person name="Zewei F."/>
            <person name="Zheng Z."/>
            <person name="Yu L."/>
            <person name="Ruyue G."/>
            <person name="Yanhong M."/>
            <person name="Yuanyuan C."/>
            <person name="Jingyan G."/>
            <person name="Wenjun H."/>
        </authorList>
    </citation>
    <scope>NUCLEOTIDE SEQUENCE [LARGE SCALE GENOMIC DNA]</scope>
    <source>
        <strain evidence="1 2">YS10</strain>
    </source>
</reference>
<dbReference type="EMBL" id="CP076129">
    <property type="protein sequence ID" value="QWG09405.1"/>
    <property type="molecule type" value="Genomic_DNA"/>
</dbReference>
<dbReference type="Pfam" id="PF11236">
    <property type="entry name" value="DUF3037"/>
    <property type="match status" value="1"/>
</dbReference>
<dbReference type="RefSeq" id="WP_144076080.1">
    <property type="nucleotide sequence ID" value="NZ_CP076129.1"/>
</dbReference>
<dbReference type="InterPro" id="IPR021398">
    <property type="entry name" value="DUF3037"/>
</dbReference>
<evidence type="ECO:0000313" key="2">
    <source>
        <dbReference type="Proteomes" id="UP000682802"/>
    </source>
</evidence>
<proteinExistence type="predicted"/>